<reference evidence="2" key="1">
    <citation type="submission" date="2021-10" db="EMBL/GenBank/DDBJ databases">
        <title>Tropical sea cucumber genome reveals ecological adaptation and Cuvierian tubules defense mechanism.</title>
        <authorList>
            <person name="Chen T."/>
        </authorList>
    </citation>
    <scope>NUCLEOTIDE SEQUENCE</scope>
    <source>
        <strain evidence="2">Nanhai2018</strain>
        <tissue evidence="2">Muscle</tissue>
    </source>
</reference>
<accession>A0A9Q1BYC1</accession>
<organism evidence="2 3">
    <name type="scientific">Holothuria leucospilota</name>
    <name type="common">Black long sea cucumber</name>
    <name type="synonym">Mertensiothuria leucospilota</name>
    <dbReference type="NCBI Taxonomy" id="206669"/>
    <lineage>
        <taxon>Eukaryota</taxon>
        <taxon>Metazoa</taxon>
        <taxon>Echinodermata</taxon>
        <taxon>Eleutherozoa</taxon>
        <taxon>Echinozoa</taxon>
        <taxon>Holothuroidea</taxon>
        <taxon>Aspidochirotacea</taxon>
        <taxon>Aspidochirotida</taxon>
        <taxon>Holothuriidae</taxon>
        <taxon>Holothuria</taxon>
    </lineage>
</organism>
<comment type="caution">
    <text evidence="2">The sequence shown here is derived from an EMBL/GenBank/DDBJ whole genome shotgun (WGS) entry which is preliminary data.</text>
</comment>
<feature type="coiled-coil region" evidence="1">
    <location>
        <begin position="389"/>
        <end position="423"/>
    </location>
</feature>
<dbReference type="EMBL" id="JAIZAY010000010">
    <property type="protein sequence ID" value="KAJ8034850.1"/>
    <property type="molecule type" value="Genomic_DNA"/>
</dbReference>
<dbReference type="InterPro" id="IPR029131">
    <property type="entry name" value="HAUS5"/>
</dbReference>
<feature type="coiled-coil region" evidence="1">
    <location>
        <begin position="110"/>
        <end position="144"/>
    </location>
</feature>
<dbReference type="PANTHER" id="PTHR28588">
    <property type="entry name" value="HAUS AUGMIN-LIKE COMPLEX SUBUNIT 5"/>
    <property type="match status" value="1"/>
</dbReference>
<dbReference type="GO" id="GO:0005813">
    <property type="term" value="C:centrosome"/>
    <property type="evidence" value="ECO:0007669"/>
    <property type="project" value="TreeGrafter"/>
</dbReference>
<keyword evidence="1" id="KW-0175">Coiled coil</keyword>
<evidence type="ECO:0000313" key="2">
    <source>
        <dbReference type="EMBL" id="KAJ8034850.1"/>
    </source>
</evidence>
<gene>
    <name evidence="2" type="ORF">HOLleu_21860</name>
</gene>
<sequence length="684" mass="78141">MSKKKGELSERLLKWSTDEMGFRSHGQHQKKAPVKSSDLKEICRGNMAGIWEYVLEHARSLETVHSIKGNLKLHSLQQAPGYKVKYKQGSKFSAEREALLKKRKELLGKLKRTKIDVDHLDKDITRLKKDLDQADTQYKESVEDIQQLYHKRTLMQAYLNQCKVKQATYNEFQNSLKKKHQHFSSLASKSSQETLLFSKERLDSCGNKEDVLETACTKKVREVCKQIQVYFLDVLQSKSTDEETLKENKSRLWEQIEETVRSNSAEDILQSLTTITNEAASQLIQKTSQIDIKKDVEELRFRYESGKGFVDLSTGRSELKSVQQLITEKQLAHIQRFMEGEKKRGQTAKMNIELNRMVTKMEQILDERFADRPGELDLARTLFTEEMNLVAATAALKVLRAQQQDLQEQVAASKKEKDALFAKYKQIQDFQKVTDRKQSLIQVLIKENLNSRQKLNDNRRKIESYTQTAICEHEAGTVAIATSLKDTSANEVQAFSGLSLEMLQLTKLAGGELRPTNQLSISRFNAPSPALGGDAVIRIQAALHFPAYKAPEKLLGHVIQIKCEVADIEGLLKMRTLLQNTLSSFHAKDIDVIQHIKELCERVKDQDTRQNEQLGPVLQARLTEGAEAINFCMKTKSDLAAWWDQPAQHLTPWVKVDDLTFSQWLDKWIMGVSQLKEMTESAGT</sequence>
<proteinExistence type="predicted"/>
<dbReference type="OrthoDB" id="2019614at2759"/>
<evidence type="ECO:0000256" key="1">
    <source>
        <dbReference type="SAM" id="Coils"/>
    </source>
</evidence>
<dbReference type="Pfam" id="PF14817">
    <property type="entry name" value="HAUS5"/>
    <property type="match status" value="1"/>
</dbReference>
<dbReference type="PANTHER" id="PTHR28588:SF1">
    <property type="entry name" value="HAUS AUGMIN-LIKE COMPLEX SUBUNIT 5"/>
    <property type="match status" value="1"/>
</dbReference>
<dbReference type="Proteomes" id="UP001152320">
    <property type="component" value="Chromosome 10"/>
</dbReference>
<dbReference type="GO" id="GO:0007098">
    <property type="term" value="P:centrosome cycle"/>
    <property type="evidence" value="ECO:0007669"/>
    <property type="project" value="TreeGrafter"/>
</dbReference>
<protein>
    <submittedName>
        <fullName evidence="2">AUGMIN subunit 5</fullName>
    </submittedName>
</protein>
<evidence type="ECO:0000313" key="3">
    <source>
        <dbReference type="Proteomes" id="UP001152320"/>
    </source>
</evidence>
<name>A0A9Q1BYC1_HOLLE</name>
<dbReference type="GO" id="GO:0051225">
    <property type="term" value="P:spindle assembly"/>
    <property type="evidence" value="ECO:0007669"/>
    <property type="project" value="InterPro"/>
</dbReference>
<dbReference type="GO" id="GO:0070652">
    <property type="term" value="C:HAUS complex"/>
    <property type="evidence" value="ECO:0007669"/>
    <property type="project" value="InterPro"/>
</dbReference>
<keyword evidence="3" id="KW-1185">Reference proteome</keyword>
<dbReference type="AlphaFoldDB" id="A0A9Q1BYC1"/>